<protein>
    <submittedName>
        <fullName evidence="6">Creatinine amidohydrolase</fullName>
        <ecNumber evidence="6">3.5.2.10</ecNumber>
    </submittedName>
</protein>
<dbReference type="RefSeq" id="WP_145061068.1">
    <property type="nucleotide sequence ID" value="NZ_CP036263.1"/>
</dbReference>
<gene>
    <name evidence="6" type="primary">crnA</name>
    <name evidence="6" type="ORF">HG15A2_32500</name>
</gene>
<keyword evidence="2" id="KW-0479">Metal-binding</keyword>
<evidence type="ECO:0000256" key="5">
    <source>
        <dbReference type="ARBA" id="ARBA00024029"/>
    </source>
</evidence>
<keyword evidence="3 6" id="KW-0378">Hydrolase</keyword>
<dbReference type="PANTHER" id="PTHR35005">
    <property type="entry name" value="3-DEHYDRO-SCYLLO-INOSOSE HYDROLASE"/>
    <property type="match status" value="1"/>
</dbReference>
<keyword evidence="7" id="KW-1185">Reference proteome</keyword>
<dbReference type="GO" id="GO:0046872">
    <property type="term" value="F:metal ion binding"/>
    <property type="evidence" value="ECO:0007669"/>
    <property type="project" value="UniProtKB-KW"/>
</dbReference>
<evidence type="ECO:0000313" key="6">
    <source>
        <dbReference type="EMBL" id="QDS99919.1"/>
    </source>
</evidence>
<sequence length="258" mass="28031">MSEPRPYLLMEANHRQLSAEPPTVAILPWGATEAHNWHLPYGTDVIEASAIAEQAAEQAHQSGARVVVLPTIPFGNDEQQLDQVCAVSIRTTTALAILGDVVRSLKSQGIDRLVILNAHGGNQFQPLVRDLQSEHGSLIVVTNFFQLIPEVKAKLFELPGDHADEMETSLLLHLCPELVELDHAGEGPRTPFAIDGLAQPGVWTPRPWSRVHSDTGSGDPRQATAAKGEKYLQAVVTCIAKLLVELAKAKKGDLPYVD</sequence>
<dbReference type="InterPro" id="IPR024087">
    <property type="entry name" value="Creatininase-like_sf"/>
</dbReference>
<dbReference type="Proteomes" id="UP000319852">
    <property type="component" value="Chromosome"/>
</dbReference>
<dbReference type="EMBL" id="CP036263">
    <property type="protein sequence ID" value="QDS99919.1"/>
    <property type="molecule type" value="Genomic_DNA"/>
</dbReference>
<dbReference type="OrthoDB" id="9801445at2"/>
<keyword evidence="4" id="KW-0862">Zinc</keyword>
<evidence type="ECO:0000313" key="7">
    <source>
        <dbReference type="Proteomes" id="UP000319852"/>
    </source>
</evidence>
<dbReference type="GO" id="GO:0047789">
    <property type="term" value="F:creatininase activity"/>
    <property type="evidence" value="ECO:0007669"/>
    <property type="project" value="UniProtKB-EC"/>
</dbReference>
<comment type="cofactor">
    <cofactor evidence="1">
        <name>Zn(2+)</name>
        <dbReference type="ChEBI" id="CHEBI:29105"/>
    </cofactor>
</comment>
<comment type="similarity">
    <text evidence="5">Belongs to the creatininase superfamily.</text>
</comment>
<dbReference type="PANTHER" id="PTHR35005:SF1">
    <property type="entry name" value="2-AMINO-5-FORMYLAMINO-6-RIBOSYLAMINOPYRIMIDIN-4(3H)-ONE 5'-MONOPHOSPHATE DEFORMYLASE"/>
    <property type="match status" value="1"/>
</dbReference>
<dbReference type="GO" id="GO:0016811">
    <property type="term" value="F:hydrolase activity, acting on carbon-nitrogen (but not peptide) bonds, in linear amides"/>
    <property type="evidence" value="ECO:0007669"/>
    <property type="project" value="TreeGrafter"/>
</dbReference>
<evidence type="ECO:0000256" key="3">
    <source>
        <dbReference type="ARBA" id="ARBA00022801"/>
    </source>
</evidence>
<dbReference type="InterPro" id="IPR003785">
    <property type="entry name" value="Creatininase/forma_Hydrolase"/>
</dbReference>
<dbReference type="SUPFAM" id="SSF102215">
    <property type="entry name" value="Creatininase"/>
    <property type="match status" value="1"/>
</dbReference>
<name>A0A517MYH7_9BACT</name>
<dbReference type="KEGG" id="amob:HG15A2_32500"/>
<evidence type="ECO:0000256" key="4">
    <source>
        <dbReference type="ARBA" id="ARBA00022833"/>
    </source>
</evidence>
<accession>A0A517MYH7</accession>
<evidence type="ECO:0000256" key="2">
    <source>
        <dbReference type="ARBA" id="ARBA00022723"/>
    </source>
</evidence>
<dbReference type="Pfam" id="PF02633">
    <property type="entry name" value="Creatininase"/>
    <property type="match status" value="1"/>
</dbReference>
<dbReference type="GO" id="GO:0009231">
    <property type="term" value="P:riboflavin biosynthetic process"/>
    <property type="evidence" value="ECO:0007669"/>
    <property type="project" value="TreeGrafter"/>
</dbReference>
<proteinExistence type="inferred from homology"/>
<dbReference type="EC" id="3.5.2.10" evidence="6"/>
<evidence type="ECO:0000256" key="1">
    <source>
        <dbReference type="ARBA" id="ARBA00001947"/>
    </source>
</evidence>
<organism evidence="6 7">
    <name type="scientific">Adhaeretor mobilis</name>
    <dbReference type="NCBI Taxonomy" id="1930276"/>
    <lineage>
        <taxon>Bacteria</taxon>
        <taxon>Pseudomonadati</taxon>
        <taxon>Planctomycetota</taxon>
        <taxon>Planctomycetia</taxon>
        <taxon>Pirellulales</taxon>
        <taxon>Lacipirellulaceae</taxon>
        <taxon>Adhaeretor</taxon>
    </lineage>
</organism>
<reference evidence="6 7" key="1">
    <citation type="submission" date="2019-02" db="EMBL/GenBank/DDBJ databases">
        <title>Deep-cultivation of Planctomycetes and their phenomic and genomic characterization uncovers novel biology.</title>
        <authorList>
            <person name="Wiegand S."/>
            <person name="Jogler M."/>
            <person name="Boedeker C."/>
            <person name="Pinto D."/>
            <person name="Vollmers J."/>
            <person name="Rivas-Marin E."/>
            <person name="Kohn T."/>
            <person name="Peeters S.H."/>
            <person name="Heuer A."/>
            <person name="Rast P."/>
            <person name="Oberbeckmann S."/>
            <person name="Bunk B."/>
            <person name="Jeske O."/>
            <person name="Meyerdierks A."/>
            <person name="Storesund J.E."/>
            <person name="Kallscheuer N."/>
            <person name="Luecker S."/>
            <person name="Lage O.M."/>
            <person name="Pohl T."/>
            <person name="Merkel B.J."/>
            <person name="Hornburger P."/>
            <person name="Mueller R.-W."/>
            <person name="Bruemmer F."/>
            <person name="Labrenz M."/>
            <person name="Spormann A.M."/>
            <person name="Op den Camp H."/>
            <person name="Overmann J."/>
            <person name="Amann R."/>
            <person name="Jetten M.S.M."/>
            <person name="Mascher T."/>
            <person name="Medema M.H."/>
            <person name="Devos D.P."/>
            <person name="Kaster A.-K."/>
            <person name="Ovreas L."/>
            <person name="Rohde M."/>
            <person name="Galperin M.Y."/>
            <person name="Jogler C."/>
        </authorList>
    </citation>
    <scope>NUCLEOTIDE SEQUENCE [LARGE SCALE GENOMIC DNA]</scope>
    <source>
        <strain evidence="6 7">HG15A2</strain>
    </source>
</reference>
<dbReference type="AlphaFoldDB" id="A0A517MYH7"/>
<dbReference type="Gene3D" id="3.40.50.10310">
    <property type="entry name" value="Creatininase"/>
    <property type="match status" value="1"/>
</dbReference>